<accession>A0A538U981</accession>
<dbReference type="AlphaFoldDB" id="A0A538U981"/>
<name>A0A538U981_UNCEI</name>
<keyword evidence="2" id="KW-1133">Transmembrane helix</keyword>
<dbReference type="EMBL" id="VBPB01000107">
    <property type="protein sequence ID" value="TMQ72452.1"/>
    <property type="molecule type" value="Genomic_DNA"/>
</dbReference>
<dbReference type="SMART" id="SM00740">
    <property type="entry name" value="PASTA"/>
    <property type="match status" value="3"/>
</dbReference>
<protein>
    <submittedName>
        <fullName evidence="4">PASTA domain-containing protein</fullName>
    </submittedName>
</protein>
<keyword evidence="2" id="KW-0472">Membrane</keyword>
<keyword evidence="2" id="KW-0812">Transmembrane</keyword>
<feature type="domain" description="PASTA" evidence="3">
    <location>
        <begin position="73"/>
        <end position="139"/>
    </location>
</feature>
<evidence type="ECO:0000259" key="3">
    <source>
        <dbReference type="PROSITE" id="PS51178"/>
    </source>
</evidence>
<feature type="domain" description="PASTA" evidence="3">
    <location>
        <begin position="140"/>
        <end position="207"/>
    </location>
</feature>
<gene>
    <name evidence="4" type="ORF">E6K81_07325</name>
</gene>
<feature type="transmembrane region" description="Helical" evidence="2">
    <location>
        <begin position="41"/>
        <end position="60"/>
    </location>
</feature>
<feature type="region of interest" description="Disordered" evidence="1">
    <location>
        <begin position="14"/>
        <end position="33"/>
    </location>
</feature>
<dbReference type="SUPFAM" id="SSF54184">
    <property type="entry name" value="Penicillin-binding protein 2x (pbp-2x), c-terminal domain"/>
    <property type="match status" value="1"/>
</dbReference>
<dbReference type="PROSITE" id="PS51178">
    <property type="entry name" value="PASTA"/>
    <property type="match status" value="3"/>
</dbReference>
<comment type="caution">
    <text evidence="4">The sequence shown here is derived from an EMBL/GenBank/DDBJ whole genome shotgun (WGS) entry which is preliminary data.</text>
</comment>
<dbReference type="Gene3D" id="3.30.10.20">
    <property type="match status" value="3"/>
</dbReference>
<proteinExistence type="predicted"/>
<evidence type="ECO:0000256" key="1">
    <source>
        <dbReference type="SAM" id="MobiDB-lite"/>
    </source>
</evidence>
<evidence type="ECO:0000313" key="5">
    <source>
        <dbReference type="Proteomes" id="UP000319771"/>
    </source>
</evidence>
<dbReference type="InterPro" id="IPR005543">
    <property type="entry name" value="PASTA_dom"/>
</dbReference>
<sequence>MTIPIEVEPAPAEAGEIPVGQAGEPAATVEPARPPRRRVRAAVTIAGFALLAFVTGMFVFNSLVMPRLIHGVGSEVTVPDLGNLTLAQAERTLRPLGLQLSRAGERFDPSVPRGFVLSQDPEAGIAVRGRKRVSVMVSLGEEFSSVPELSGESVRSARLLIGRAGLRPGTVVHAPSDEAGEGLVIGSDPGPEAVLQRDTPVHLLVSTGPGEESFVMPDLIGREITGVRRQLDALGLRVEMPPAAPAVGTIVSQEPPAGSRITRETVIRLLAAGRMIR</sequence>
<reference evidence="4 5" key="1">
    <citation type="journal article" date="2019" name="Nat. Microbiol.">
        <title>Mediterranean grassland soil C-N compound turnover is dependent on rainfall and depth, and is mediated by genomically divergent microorganisms.</title>
        <authorList>
            <person name="Diamond S."/>
            <person name="Andeer P.F."/>
            <person name="Li Z."/>
            <person name="Crits-Christoph A."/>
            <person name="Burstein D."/>
            <person name="Anantharaman K."/>
            <person name="Lane K.R."/>
            <person name="Thomas B.C."/>
            <person name="Pan C."/>
            <person name="Northen T.R."/>
            <person name="Banfield J.F."/>
        </authorList>
    </citation>
    <scope>NUCLEOTIDE SEQUENCE [LARGE SCALE GENOMIC DNA]</scope>
    <source>
        <strain evidence="4">WS_11</strain>
    </source>
</reference>
<organism evidence="4 5">
    <name type="scientific">Eiseniibacteriota bacterium</name>
    <dbReference type="NCBI Taxonomy" id="2212470"/>
    <lineage>
        <taxon>Bacteria</taxon>
        <taxon>Candidatus Eiseniibacteriota</taxon>
    </lineage>
</organism>
<dbReference type="Proteomes" id="UP000319771">
    <property type="component" value="Unassembled WGS sequence"/>
</dbReference>
<dbReference type="CDD" id="cd06577">
    <property type="entry name" value="PASTA_pknB"/>
    <property type="match status" value="3"/>
</dbReference>
<evidence type="ECO:0000256" key="2">
    <source>
        <dbReference type="SAM" id="Phobius"/>
    </source>
</evidence>
<dbReference type="Pfam" id="PF03793">
    <property type="entry name" value="PASTA"/>
    <property type="match status" value="3"/>
</dbReference>
<evidence type="ECO:0000313" key="4">
    <source>
        <dbReference type="EMBL" id="TMQ72452.1"/>
    </source>
</evidence>
<feature type="domain" description="PASTA" evidence="3">
    <location>
        <begin position="210"/>
        <end position="273"/>
    </location>
</feature>